<dbReference type="PANTHER" id="PTHR11461:SF211">
    <property type="entry name" value="GH10112P-RELATED"/>
    <property type="match status" value="1"/>
</dbReference>
<dbReference type="GO" id="GO:0004867">
    <property type="term" value="F:serine-type endopeptidase inhibitor activity"/>
    <property type="evidence" value="ECO:0007669"/>
    <property type="project" value="InterPro"/>
</dbReference>
<dbReference type="EMBL" id="LUCH01006333">
    <property type="protein sequence ID" value="KAF5397396.1"/>
    <property type="molecule type" value="Genomic_DNA"/>
</dbReference>
<dbReference type="InterPro" id="IPR042185">
    <property type="entry name" value="Serpin_sf_2"/>
</dbReference>
<name>A0A8J4T347_9TREM</name>
<protein>
    <recommendedName>
        <fullName evidence="3">Serpin domain-containing protein</fullName>
    </recommendedName>
</protein>
<evidence type="ECO:0000259" key="3">
    <source>
        <dbReference type="SMART" id="SM00093"/>
    </source>
</evidence>
<dbReference type="InterPro" id="IPR042178">
    <property type="entry name" value="Serpin_sf_1"/>
</dbReference>
<gene>
    <name evidence="4" type="ORF">PHET_09489</name>
</gene>
<comment type="caution">
    <text evidence="4">The sequence shown here is derived from an EMBL/GenBank/DDBJ whole genome shotgun (WGS) entry which is preliminary data.</text>
</comment>
<sequence length="297" mass="34335">MILTGSRGNTRCEIAGALKLPKSMDECSMLRASRDLSDWLISTTETDVSFANRVYIFKNLRVEWEFRHAMRNFLDGDLIKLSNNVHYETSRREVNRWVEEQTRGMINELLPTGSINRETRMIAINALYFKGAWMNIFSYSRRHQASFYLLDGTRQYMKMMYLEDYFALGKFRNLNAQAIRIPFSHALWEMVVVLPDRMDGLPQLLEHTRRPGVLRSILLGSYQSRKLSLFMPKFTLGLGGSVDAKVILNTMGIRDLFSLRTADLSWISAEEPLAVSNLFHKAILRVSLLTDDLIHKL</sequence>
<accession>A0A8J4T347</accession>
<organism evidence="4 5">
    <name type="scientific">Paragonimus heterotremus</name>
    <dbReference type="NCBI Taxonomy" id="100268"/>
    <lineage>
        <taxon>Eukaryota</taxon>
        <taxon>Metazoa</taxon>
        <taxon>Spiralia</taxon>
        <taxon>Lophotrochozoa</taxon>
        <taxon>Platyhelminthes</taxon>
        <taxon>Trematoda</taxon>
        <taxon>Digenea</taxon>
        <taxon>Plagiorchiida</taxon>
        <taxon>Troglotremata</taxon>
        <taxon>Troglotrematidae</taxon>
        <taxon>Paragonimus</taxon>
    </lineage>
</organism>
<dbReference type="Gene3D" id="2.30.39.10">
    <property type="entry name" value="Alpha-1-antitrypsin, domain 1"/>
    <property type="match status" value="1"/>
</dbReference>
<dbReference type="Proteomes" id="UP000748531">
    <property type="component" value="Unassembled WGS sequence"/>
</dbReference>
<evidence type="ECO:0000256" key="1">
    <source>
        <dbReference type="ARBA" id="ARBA00009500"/>
    </source>
</evidence>
<proteinExistence type="inferred from homology"/>
<keyword evidence="5" id="KW-1185">Reference proteome</keyword>
<dbReference type="AlphaFoldDB" id="A0A8J4T347"/>
<evidence type="ECO:0000256" key="2">
    <source>
        <dbReference type="RuleBase" id="RU000411"/>
    </source>
</evidence>
<dbReference type="OrthoDB" id="671595at2759"/>
<feature type="domain" description="Serpin" evidence="3">
    <location>
        <begin position="1"/>
        <end position="296"/>
    </location>
</feature>
<dbReference type="GO" id="GO:0005615">
    <property type="term" value="C:extracellular space"/>
    <property type="evidence" value="ECO:0007669"/>
    <property type="project" value="InterPro"/>
</dbReference>
<dbReference type="InterPro" id="IPR000215">
    <property type="entry name" value="Serpin_fam"/>
</dbReference>
<dbReference type="InterPro" id="IPR036186">
    <property type="entry name" value="Serpin_sf"/>
</dbReference>
<dbReference type="SMART" id="SM00093">
    <property type="entry name" value="SERPIN"/>
    <property type="match status" value="1"/>
</dbReference>
<dbReference type="Pfam" id="PF00079">
    <property type="entry name" value="Serpin"/>
    <property type="match status" value="1"/>
</dbReference>
<comment type="similarity">
    <text evidence="1 2">Belongs to the serpin family.</text>
</comment>
<evidence type="ECO:0000313" key="5">
    <source>
        <dbReference type="Proteomes" id="UP000748531"/>
    </source>
</evidence>
<evidence type="ECO:0000313" key="4">
    <source>
        <dbReference type="EMBL" id="KAF5397396.1"/>
    </source>
</evidence>
<dbReference type="Gene3D" id="3.30.497.10">
    <property type="entry name" value="Antithrombin, subunit I, domain 2"/>
    <property type="match status" value="1"/>
</dbReference>
<dbReference type="PANTHER" id="PTHR11461">
    <property type="entry name" value="SERINE PROTEASE INHIBITOR, SERPIN"/>
    <property type="match status" value="1"/>
</dbReference>
<dbReference type="InterPro" id="IPR023796">
    <property type="entry name" value="Serpin_dom"/>
</dbReference>
<reference evidence="4" key="1">
    <citation type="submission" date="2019-05" db="EMBL/GenBank/DDBJ databases">
        <title>Annotation for the trematode Paragonimus heterotremus.</title>
        <authorList>
            <person name="Choi Y.-J."/>
        </authorList>
    </citation>
    <scope>NUCLEOTIDE SEQUENCE</scope>
    <source>
        <strain evidence="4">LC</strain>
    </source>
</reference>
<dbReference type="SUPFAM" id="SSF56574">
    <property type="entry name" value="Serpins"/>
    <property type="match status" value="1"/>
</dbReference>